<dbReference type="PaxDb" id="3708-A0A078FNH8"/>
<dbReference type="EMBL" id="HG994367">
    <property type="protein sequence ID" value="CAF1700622.1"/>
    <property type="molecule type" value="Genomic_DNA"/>
</dbReference>
<accession>A0A078FNH8</accession>
<sequence>MTTHAVISQLLEFIMLTCGVNYPAGSSILILKLISFPTTICLWVFNHLVLNF</sequence>
<keyword evidence="4" id="KW-1185">Reference proteome</keyword>
<name>A0A078FNH8_BRANA</name>
<keyword evidence="1" id="KW-1133">Transmembrane helix</keyword>
<evidence type="ECO:0000313" key="2">
    <source>
        <dbReference type="EMBL" id="CAF1700622.1"/>
    </source>
</evidence>
<evidence type="ECO:0000313" key="4">
    <source>
        <dbReference type="Proteomes" id="UP000028999"/>
    </source>
</evidence>
<reference evidence="3 4" key="1">
    <citation type="journal article" date="2014" name="Science">
        <title>Plant genetics. Early allopolyploid evolution in the post-Neolithic Brassica napus oilseed genome.</title>
        <authorList>
            <person name="Chalhoub B."/>
            <person name="Denoeud F."/>
            <person name="Liu S."/>
            <person name="Parkin I.A."/>
            <person name="Tang H."/>
            <person name="Wang X."/>
            <person name="Chiquet J."/>
            <person name="Belcram H."/>
            <person name="Tong C."/>
            <person name="Samans B."/>
            <person name="Correa M."/>
            <person name="Da Silva C."/>
            <person name="Just J."/>
            <person name="Falentin C."/>
            <person name="Koh C.S."/>
            <person name="Le Clainche I."/>
            <person name="Bernard M."/>
            <person name="Bento P."/>
            <person name="Noel B."/>
            <person name="Labadie K."/>
            <person name="Alberti A."/>
            <person name="Charles M."/>
            <person name="Arnaud D."/>
            <person name="Guo H."/>
            <person name="Daviaud C."/>
            <person name="Alamery S."/>
            <person name="Jabbari K."/>
            <person name="Zhao M."/>
            <person name="Edger P.P."/>
            <person name="Chelaifa H."/>
            <person name="Tack D."/>
            <person name="Lassalle G."/>
            <person name="Mestiri I."/>
            <person name="Schnel N."/>
            <person name="Le Paslier M.C."/>
            <person name="Fan G."/>
            <person name="Renault V."/>
            <person name="Bayer P.E."/>
            <person name="Golicz A.A."/>
            <person name="Manoli S."/>
            <person name="Lee T.H."/>
            <person name="Thi V.H."/>
            <person name="Chalabi S."/>
            <person name="Hu Q."/>
            <person name="Fan C."/>
            <person name="Tollenaere R."/>
            <person name="Lu Y."/>
            <person name="Battail C."/>
            <person name="Shen J."/>
            <person name="Sidebottom C.H."/>
            <person name="Wang X."/>
            <person name="Canaguier A."/>
            <person name="Chauveau A."/>
            <person name="Berard A."/>
            <person name="Deniot G."/>
            <person name="Guan M."/>
            <person name="Liu Z."/>
            <person name="Sun F."/>
            <person name="Lim Y.P."/>
            <person name="Lyons E."/>
            <person name="Town C.D."/>
            <person name="Bancroft I."/>
            <person name="Wang X."/>
            <person name="Meng J."/>
            <person name="Ma J."/>
            <person name="Pires J.C."/>
            <person name="King G.J."/>
            <person name="Brunel D."/>
            <person name="Delourme R."/>
            <person name="Renard M."/>
            <person name="Aury J.M."/>
            <person name="Adams K.L."/>
            <person name="Batley J."/>
            <person name="Snowdon R.J."/>
            <person name="Tost J."/>
            <person name="Edwards D."/>
            <person name="Zhou Y."/>
            <person name="Hua W."/>
            <person name="Sharpe A.G."/>
            <person name="Paterson A.H."/>
            <person name="Guan C."/>
            <person name="Wincker P."/>
        </authorList>
    </citation>
    <scope>NUCLEOTIDE SEQUENCE [LARGE SCALE GENOMIC DNA]</scope>
    <source>
        <strain evidence="4">cv. Darmor-bzh</strain>
    </source>
</reference>
<dbReference type="Gramene" id="CDY14427">
    <property type="protein sequence ID" value="CDY14427"/>
    <property type="gene ID" value="GSBRNA2T00079096001"/>
</dbReference>
<organism evidence="3 4">
    <name type="scientific">Brassica napus</name>
    <name type="common">Rape</name>
    <dbReference type="NCBI Taxonomy" id="3708"/>
    <lineage>
        <taxon>Eukaryota</taxon>
        <taxon>Viridiplantae</taxon>
        <taxon>Streptophyta</taxon>
        <taxon>Embryophyta</taxon>
        <taxon>Tracheophyta</taxon>
        <taxon>Spermatophyta</taxon>
        <taxon>Magnoliopsida</taxon>
        <taxon>eudicotyledons</taxon>
        <taxon>Gunneridae</taxon>
        <taxon>Pentapetalae</taxon>
        <taxon>rosids</taxon>
        <taxon>malvids</taxon>
        <taxon>Brassicales</taxon>
        <taxon>Brassicaceae</taxon>
        <taxon>Brassiceae</taxon>
        <taxon>Brassica</taxon>
    </lineage>
</organism>
<feature type="transmembrane region" description="Helical" evidence="1">
    <location>
        <begin position="29"/>
        <end position="50"/>
    </location>
</feature>
<keyword evidence="1" id="KW-0812">Transmembrane</keyword>
<dbReference type="Proteomes" id="UP000028999">
    <property type="component" value="Unassembled WGS sequence"/>
</dbReference>
<dbReference type="AlphaFoldDB" id="A0A078FNH8"/>
<protein>
    <submittedName>
        <fullName evidence="2">(rape) hypothetical protein</fullName>
    </submittedName>
    <submittedName>
        <fullName evidence="3">BnaC03g21680D protein</fullName>
    </submittedName>
</protein>
<proteinExistence type="predicted"/>
<keyword evidence="1" id="KW-0472">Membrane</keyword>
<dbReference type="EMBL" id="LK032043">
    <property type="protein sequence ID" value="CDY14427.1"/>
    <property type="molecule type" value="Genomic_DNA"/>
</dbReference>
<evidence type="ECO:0000256" key="1">
    <source>
        <dbReference type="SAM" id="Phobius"/>
    </source>
</evidence>
<evidence type="ECO:0000313" key="3">
    <source>
        <dbReference type="EMBL" id="CDY14427.1"/>
    </source>
</evidence>
<gene>
    <name evidence="3" type="primary">BnaC03g21680D</name>
    <name evidence="2" type="ORF">DARMORV10_C03P25660.1</name>
    <name evidence="3" type="ORF">GSBRNA2T00079096001</name>
</gene>
<reference evidence="3" key="2">
    <citation type="submission" date="2014-06" db="EMBL/GenBank/DDBJ databases">
        <authorList>
            <person name="Genoscope - CEA"/>
        </authorList>
    </citation>
    <scope>NUCLEOTIDE SEQUENCE</scope>
</reference>
<reference evidence="2" key="3">
    <citation type="submission" date="2021-01" db="EMBL/GenBank/DDBJ databases">
        <authorList>
            <consortium name="Genoscope - CEA"/>
            <person name="William W."/>
        </authorList>
    </citation>
    <scope>NUCLEOTIDE SEQUENCE</scope>
</reference>
<dbReference type="Proteomes" id="UP001295469">
    <property type="component" value="Chromosome C03"/>
</dbReference>